<name>A0AAP3FUI1_BACVA</name>
<organism evidence="1 2">
    <name type="scientific">Bacillus vallismortis</name>
    <dbReference type="NCBI Taxonomy" id="72361"/>
    <lineage>
        <taxon>Bacteria</taxon>
        <taxon>Bacillati</taxon>
        <taxon>Bacillota</taxon>
        <taxon>Bacilli</taxon>
        <taxon>Bacillales</taxon>
        <taxon>Bacillaceae</taxon>
        <taxon>Bacillus</taxon>
    </lineage>
</organism>
<comment type="caution">
    <text evidence="1">The sequence shown here is derived from an EMBL/GenBank/DDBJ whole genome shotgun (WGS) entry which is preliminary data.</text>
</comment>
<accession>A0AAP3FUI1</accession>
<evidence type="ECO:0000313" key="2">
    <source>
        <dbReference type="Proteomes" id="UP001067121"/>
    </source>
</evidence>
<evidence type="ECO:0000313" key="1">
    <source>
        <dbReference type="EMBL" id="MCY8318471.1"/>
    </source>
</evidence>
<protein>
    <submittedName>
        <fullName evidence="1">Uncharacterized protein</fullName>
    </submittedName>
</protein>
<gene>
    <name evidence="1" type="ORF">MOC71_17435</name>
</gene>
<sequence>MKKRHLFLPYSLTFIGKEENQEITEMLESGWLFIGKPFKFLSLPLSGEGAQDVLETARDIVKGAG</sequence>
<dbReference type="EMBL" id="JALAOH010000062">
    <property type="protein sequence ID" value="MCY8318471.1"/>
    <property type="molecule type" value="Genomic_DNA"/>
</dbReference>
<proteinExistence type="predicted"/>
<dbReference type="AlphaFoldDB" id="A0AAP3FUI1"/>
<reference evidence="1" key="1">
    <citation type="submission" date="2022-02" db="EMBL/GenBank/DDBJ databases">
        <title>Crop Bioprotection Bacillus Genome Sequencing.</title>
        <authorList>
            <person name="Dunlap C."/>
        </authorList>
    </citation>
    <scope>NUCLEOTIDE SEQUENCE</scope>
    <source>
        <strain evidence="1">98-1</strain>
    </source>
</reference>
<dbReference type="Proteomes" id="UP001067121">
    <property type="component" value="Unassembled WGS sequence"/>
</dbReference>